<keyword evidence="2" id="KW-1185">Reference proteome</keyword>
<name>A0A1E3NVM9_WICAA</name>
<gene>
    <name evidence="1" type="ORF">WICANDRAFT_65897</name>
</gene>
<evidence type="ECO:0000313" key="1">
    <source>
        <dbReference type="EMBL" id="ODQ56637.1"/>
    </source>
</evidence>
<sequence>MKTTGSQISSHVQGGIIMENKGGNTAYSVEIVENLITFGDIFGTMKDFEEI</sequence>
<reference evidence="1 2" key="1">
    <citation type="journal article" date="2016" name="Proc. Natl. Acad. Sci. U.S.A.">
        <title>Comparative genomics of biotechnologically important yeasts.</title>
        <authorList>
            <person name="Riley R."/>
            <person name="Haridas S."/>
            <person name="Wolfe K.H."/>
            <person name="Lopes M.R."/>
            <person name="Hittinger C.T."/>
            <person name="Goeker M."/>
            <person name="Salamov A.A."/>
            <person name="Wisecaver J.H."/>
            <person name="Long T.M."/>
            <person name="Calvey C.H."/>
            <person name="Aerts A.L."/>
            <person name="Barry K.W."/>
            <person name="Choi C."/>
            <person name="Clum A."/>
            <person name="Coughlan A.Y."/>
            <person name="Deshpande S."/>
            <person name="Douglass A.P."/>
            <person name="Hanson S.J."/>
            <person name="Klenk H.-P."/>
            <person name="LaButti K.M."/>
            <person name="Lapidus A."/>
            <person name="Lindquist E.A."/>
            <person name="Lipzen A.M."/>
            <person name="Meier-Kolthoff J.P."/>
            <person name="Ohm R.A."/>
            <person name="Otillar R.P."/>
            <person name="Pangilinan J.L."/>
            <person name="Peng Y."/>
            <person name="Rokas A."/>
            <person name="Rosa C.A."/>
            <person name="Scheuner C."/>
            <person name="Sibirny A.A."/>
            <person name="Slot J.C."/>
            <person name="Stielow J.B."/>
            <person name="Sun H."/>
            <person name="Kurtzman C.P."/>
            <person name="Blackwell M."/>
            <person name="Grigoriev I.V."/>
            <person name="Jeffries T.W."/>
        </authorList>
    </citation>
    <scope>NUCLEOTIDE SEQUENCE [LARGE SCALE GENOMIC DNA]</scope>
    <source>
        <strain evidence="2">ATCC 58044 / CBS 1984 / NCYC 433 / NRRL Y-366-8</strain>
    </source>
</reference>
<dbReference type="RefSeq" id="XP_019035844.1">
    <property type="nucleotide sequence ID" value="XM_019184011.1"/>
</dbReference>
<dbReference type="EMBL" id="KV454240">
    <property type="protein sequence ID" value="ODQ56637.1"/>
    <property type="molecule type" value="Genomic_DNA"/>
</dbReference>
<protein>
    <submittedName>
        <fullName evidence="1">Uncharacterized protein</fullName>
    </submittedName>
</protein>
<proteinExistence type="predicted"/>
<accession>A0A1E3NVM9</accession>
<dbReference type="Proteomes" id="UP000094112">
    <property type="component" value="Unassembled WGS sequence"/>
</dbReference>
<dbReference type="GeneID" id="30201257"/>
<dbReference type="AlphaFoldDB" id="A0A1E3NVM9"/>
<organism evidence="1 2">
    <name type="scientific">Wickerhamomyces anomalus (strain ATCC 58044 / CBS 1984 / NCYC 433 / NRRL Y-366-8)</name>
    <name type="common">Yeast</name>
    <name type="synonym">Hansenula anomala</name>
    <dbReference type="NCBI Taxonomy" id="683960"/>
    <lineage>
        <taxon>Eukaryota</taxon>
        <taxon>Fungi</taxon>
        <taxon>Dikarya</taxon>
        <taxon>Ascomycota</taxon>
        <taxon>Saccharomycotina</taxon>
        <taxon>Saccharomycetes</taxon>
        <taxon>Phaffomycetales</taxon>
        <taxon>Wickerhamomycetaceae</taxon>
        <taxon>Wickerhamomyces</taxon>
    </lineage>
</organism>
<evidence type="ECO:0000313" key="2">
    <source>
        <dbReference type="Proteomes" id="UP000094112"/>
    </source>
</evidence>